<reference evidence="1 2" key="1">
    <citation type="submission" date="2019-09" db="EMBL/GenBank/DDBJ databases">
        <title>Draft genome sequence of various Type strains from the CCUG.</title>
        <authorList>
            <person name="Pineiro-Iglesias B."/>
            <person name="Tunovic T."/>
            <person name="Unosson C."/>
            <person name="Inganas E."/>
            <person name="Ohlen M."/>
            <person name="Cardew S."/>
            <person name="Jensie-Markopoulos S."/>
            <person name="Salva-Serra F."/>
            <person name="Jaen-Luchoro D."/>
            <person name="Karlsson R."/>
            <person name="Svensson-Stadler L."/>
            <person name="Chun J."/>
            <person name="Moore E."/>
        </authorList>
    </citation>
    <scope>NUCLEOTIDE SEQUENCE [LARGE SCALE GENOMIC DNA]</scope>
    <source>
        <strain evidence="1 2">CCUG 56969T</strain>
    </source>
</reference>
<dbReference type="AlphaFoldDB" id="A0A5M9NX45"/>
<organism evidence="1 2">
    <name type="scientific">Vibrio gigantis</name>
    <dbReference type="NCBI Taxonomy" id="296199"/>
    <lineage>
        <taxon>Bacteria</taxon>
        <taxon>Pseudomonadati</taxon>
        <taxon>Pseudomonadota</taxon>
        <taxon>Gammaproteobacteria</taxon>
        <taxon>Vibrionales</taxon>
        <taxon>Vibrionaceae</taxon>
        <taxon>Vibrio</taxon>
    </lineage>
</organism>
<accession>A0A5M9NX45</accession>
<comment type="caution">
    <text evidence="1">The sequence shown here is derived from an EMBL/GenBank/DDBJ whole genome shotgun (WGS) entry which is preliminary data.</text>
</comment>
<name>A0A5M9NX45_9VIBR</name>
<dbReference type="EMBL" id="VXJS01000007">
    <property type="protein sequence ID" value="KAA8675698.1"/>
    <property type="molecule type" value="Genomic_DNA"/>
</dbReference>
<sequence length="334" mass="36438">MDLFKTASVITAALLLNACASNSAKYEVPKLGTSSIALQVTRSAGSGTIIEDQTLPKGAISDVGIGGYVGSTLLGLPLGSMATGFGLAILADQKYGWDRRNLVMYLDADTYSGLDEYEMCKVVMSKMDEVMVPSFDTLQSFTKKPLSPDSKFYDERYNGGESLCVEGYPLDSNVDSHAAIYFRGVDTAFLGTRVGVRSISEPFSTDVFDADLKKQIPDTNVIAVRFTYYSSLIAHMQYSDAETTGFVNANGLSTSPSIKLPTATFMSLPMKEYIADSQDIPNINAVRNNDTVYYFVKPVDGQQFSQSLSEYHSTVTEILERAKDKNSHTKVSTQ</sequence>
<evidence type="ECO:0000313" key="2">
    <source>
        <dbReference type="Proteomes" id="UP000322521"/>
    </source>
</evidence>
<dbReference type="Proteomes" id="UP000322521">
    <property type="component" value="Unassembled WGS sequence"/>
</dbReference>
<protein>
    <submittedName>
        <fullName evidence="1">Uncharacterized protein</fullName>
    </submittedName>
</protein>
<proteinExistence type="predicted"/>
<dbReference type="OrthoDB" id="9870784at2"/>
<evidence type="ECO:0000313" key="1">
    <source>
        <dbReference type="EMBL" id="KAA8675698.1"/>
    </source>
</evidence>
<gene>
    <name evidence="1" type="ORF">F4W18_13855</name>
</gene>
<keyword evidence="2" id="KW-1185">Reference proteome</keyword>
<dbReference type="RefSeq" id="WP_086714908.1">
    <property type="nucleotide sequence ID" value="NZ_AP025494.1"/>
</dbReference>